<dbReference type="InterPro" id="IPR008930">
    <property type="entry name" value="Terpenoid_cyclase/PrenylTrfase"/>
</dbReference>
<proteinExistence type="predicted"/>
<sequence>MTTLALFRTGDNATPAMILKSLKETAIKNEELGMYWKQERRGWFWHEAPIETQALLIEAFHEAGKDQGAVDDMKTWLLKNKQTNNWESTRATAEAVYSLLLQGSEWLSNETVQERDISNIPYPVKK</sequence>
<name>L8FQ86_PSED2</name>
<organism evidence="1 2">
    <name type="scientific">Pseudogymnoascus destructans (strain ATCC MYA-4855 / 20631-21)</name>
    <name type="common">Bat white-nose syndrome fungus</name>
    <name type="synonym">Geomyces destructans</name>
    <dbReference type="NCBI Taxonomy" id="658429"/>
    <lineage>
        <taxon>Eukaryota</taxon>
        <taxon>Fungi</taxon>
        <taxon>Dikarya</taxon>
        <taxon>Ascomycota</taxon>
        <taxon>Pezizomycotina</taxon>
        <taxon>Leotiomycetes</taxon>
        <taxon>Thelebolales</taxon>
        <taxon>Thelebolaceae</taxon>
        <taxon>Pseudogymnoascus</taxon>
    </lineage>
</organism>
<keyword evidence="2" id="KW-1185">Reference proteome</keyword>
<dbReference type="Proteomes" id="UP000011064">
    <property type="component" value="Unassembled WGS sequence"/>
</dbReference>
<evidence type="ECO:0000313" key="2">
    <source>
        <dbReference type="Proteomes" id="UP000011064"/>
    </source>
</evidence>
<dbReference type="Gene3D" id="1.50.10.20">
    <property type="match status" value="1"/>
</dbReference>
<reference evidence="2" key="1">
    <citation type="submission" date="2010-09" db="EMBL/GenBank/DDBJ databases">
        <title>The genome sequence of Geomyces destructans 20631-21.</title>
        <authorList>
            <consortium name="The Broad Institute Genome Sequencing Platform"/>
            <person name="Cuomo C.A."/>
            <person name="Blehert D.S."/>
            <person name="Lorch J.M."/>
            <person name="Young S.K."/>
            <person name="Zeng Q."/>
            <person name="Gargeya S."/>
            <person name="Fitzgerald M."/>
            <person name="Haas B."/>
            <person name="Abouelleil A."/>
            <person name="Alvarado L."/>
            <person name="Arachchi H.M."/>
            <person name="Berlin A."/>
            <person name="Brown A."/>
            <person name="Chapman S.B."/>
            <person name="Chen Z."/>
            <person name="Dunbar C."/>
            <person name="Freedman E."/>
            <person name="Gearin G."/>
            <person name="Gellesch M."/>
            <person name="Goldberg J."/>
            <person name="Griggs A."/>
            <person name="Gujja S."/>
            <person name="Heiman D."/>
            <person name="Howarth C."/>
            <person name="Larson L."/>
            <person name="Lui A."/>
            <person name="MacDonald P.J.P."/>
            <person name="Montmayeur A."/>
            <person name="Murphy C."/>
            <person name="Neiman D."/>
            <person name="Pearson M."/>
            <person name="Priest M."/>
            <person name="Roberts A."/>
            <person name="Saif S."/>
            <person name="Shea T."/>
            <person name="Shenoy N."/>
            <person name="Sisk P."/>
            <person name="Stolte C."/>
            <person name="Sykes S."/>
            <person name="Wortman J."/>
            <person name="Nusbaum C."/>
            <person name="Birren B."/>
        </authorList>
    </citation>
    <scope>NUCLEOTIDE SEQUENCE [LARGE SCALE GENOMIC DNA]</scope>
    <source>
        <strain evidence="2">ATCC MYA-4855 / 20631-21</strain>
    </source>
</reference>
<accession>L8FQ86</accession>
<dbReference type="InParanoid" id="L8FQ86"/>
<gene>
    <name evidence="1" type="ORF">GMDG_08880</name>
</gene>
<evidence type="ECO:0000313" key="1">
    <source>
        <dbReference type="EMBL" id="ELR03115.1"/>
    </source>
</evidence>
<dbReference type="SUPFAM" id="SSF48239">
    <property type="entry name" value="Terpenoid cyclases/Protein prenyltransferases"/>
    <property type="match status" value="1"/>
</dbReference>
<dbReference type="AlphaFoldDB" id="L8FQ86"/>
<dbReference type="EMBL" id="GL574532">
    <property type="protein sequence ID" value="ELR03115.1"/>
    <property type="molecule type" value="Genomic_DNA"/>
</dbReference>
<dbReference type="HOGENOM" id="CLU_1982512_0_0_1"/>
<dbReference type="VEuPathDB" id="FungiDB:GMDG_08880"/>
<protein>
    <submittedName>
        <fullName evidence="1">Uncharacterized protein</fullName>
    </submittedName>
</protein>